<organism evidence="1 2">
    <name type="scientific">Acanthoscelides obtectus</name>
    <name type="common">Bean weevil</name>
    <name type="synonym">Bruchus obtectus</name>
    <dbReference type="NCBI Taxonomy" id="200917"/>
    <lineage>
        <taxon>Eukaryota</taxon>
        <taxon>Metazoa</taxon>
        <taxon>Ecdysozoa</taxon>
        <taxon>Arthropoda</taxon>
        <taxon>Hexapoda</taxon>
        <taxon>Insecta</taxon>
        <taxon>Pterygota</taxon>
        <taxon>Neoptera</taxon>
        <taxon>Endopterygota</taxon>
        <taxon>Coleoptera</taxon>
        <taxon>Polyphaga</taxon>
        <taxon>Cucujiformia</taxon>
        <taxon>Chrysomeloidea</taxon>
        <taxon>Chrysomelidae</taxon>
        <taxon>Bruchinae</taxon>
        <taxon>Bruchini</taxon>
        <taxon>Acanthoscelides</taxon>
    </lineage>
</organism>
<dbReference type="Proteomes" id="UP001152888">
    <property type="component" value="Unassembled WGS sequence"/>
</dbReference>
<dbReference type="AlphaFoldDB" id="A0A9P0Q2T6"/>
<sequence length="181" mass="20930">MHARAPMAASQHLQLRNIISFAPEIEQSNRYVIVAPAWENSVRTPQQRLPAHGNLLERSNLLEIRSRKLDPCMARRSKCEAPLMNVEREGNFITNWTISVDLFNQLQKRKTEPARVKTAIDNFDKCIVDVRNKIDDMINEAKSICTEPQGNKRRRRNNSSHDDRVALLEVCDNIRYIIPTI</sequence>
<name>A0A9P0Q2T6_ACAOB</name>
<reference evidence="1" key="1">
    <citation type="submission" date="2022-03" db="EMBL/GenBank/DDBJ databases">
        <authorList>
            <person name="Sayadi A."/>
        </authorList>
    </citation>
    <scope>NUCLEOTIDE SEQUENCE</scope>
</reference>
<proteinExistence type="predicted"/>
<evidence type="ECO:0000313" key="2">
    <source>
        <dbReference type="Proteomes" id="UP001152888"/>
    </source>
</evidence>
<protein>
    <submittedName>
        <fullName evidence="1">Uncharacterized protein</fullName>
    </submittedName>
</protein>
<gene>
    <name evidence="1" type="ORF">ACAOBT_LOCUS29979</name>
</gene>
<evidence type="ECO:0000313" key="1">
    <source>
        <dbReference type="EMBL" id="CAH2008044.1"/>
    </source>
</evidence>
<dbReference type="OrthoDB" id="6806191at2759"/>
<keyword evidence="2" id="KW-1185">Reference proteome</keyword>
<accession>A0A9P0Q2T6</accession>
<dbReference type="EMBL" id="CAKOFQ010007780">
    <property type="protein sequence ID" value="CAH2008044.1"/>
    <property type="molecule type" value="Genomic_DNA"/>
</dbReference>
<comment type="caution">
    <text evidence="1">The sequence shown here is derived from an EMBL/GenBank/DDBJ whole genome shotgun (WGS) entry which is preliminary data.</text>
</comment>